<evidence type="ECO:0000313" key="6">
    <source>
        <dbReference type="EMBL" id="CAG8792032.1"/>
    </source>
</evidence>
<dbReference type="Pfam" id="PF01812">
    <property type="entry name" value="5-FTHF_cyc-lig"/>
    <property type="match status" value="1"/>
</dbReference>
<evidence type="ECO:0000256" key="3">
    <source>
        <dbReference type="ARBA" id="ARBA00022840"/>
    </source>
</evidence>
<feature type="non-terminal residue" evidence="6">
    <location>
        <position position="210"/>
    </location>
</feature>
<dbReference type="EC" id="6.3.3.2" evidence="5"/>
<gene>
    <name evidence="6" type="ORF">DERYTH_LOCUS21620</name>
</gene>
<dbReference type="PANTHER" id="PTHR23407">
    <property type="entry name" value="ATPASE INHIBITOR/5-FORMYLTETRAHYDROFOLATE CYCLO-LIGASE"/>
    <property type="match status" value="1"/>
</dbReference>
<dbReference type="InterPro" id="IPR037171">
    <property type="entry name" value="NagB/RpiA_transferase-like"/>
</dbReference>
<dbReference type="OrthoDB" id="2015992at2759"/>
<dbReference type="AlphaFoldDB" id="A0A9N9JQ25"/>
<name>A0A9N9JQ25_9GLOM</name>
<dbReference type="GO" id="GO:0035999">
    <property type="term" value="P:tetrahydrofolate interconversion"/>
    <property type="evidence" value="ECO:0007669"/>
    <property type="project" value="TreeGrafter"/>
</dbReference>
<dbReference type="EMBL" id="CAJVPY010028041">
    <property type="protein sequence ID" value="CAG8792032.1"/>
    <property type="molecule type" value="Genomic_DNA"/>
</dbReference>
<reference evidence="6" key="1">
    <citation type="submission" date="2021-06" db="EMBL/GenBank/DDBJ databases">
        <authorList>
            <person name="Kallberg Y."/>
            <person name="Tangrot J."/>
            <person name="Rosling A."/>
        </authorList>
    </citation>
    <scope>NUCLEOTIDE SEQUENCE</scope>
    <source>
        <strain evidence="6">MA453B</strain>
    </source>
</reference>
<comment type="caution">
    <text evidence="6">The sequence shown here is derived from an EMBL/GenBank/DDBJ whole genome shotgun (WGS) entry which is preliminary data.</text>
</comment>
<feature type="non-terminal residue" evidence="6">
    <location>
        <position position="1"/>
    </location>
</feature>
<evidence type="ECO:0000256" key="4">
    <source>
        <dbReference type="ARBA" id="ARBA00036539"/>
    </source>
</evidence>
<protein>
    <recommendedName>
        <fullName evidence="5">5-formyltetrahydrofolate cyclo-ligase</fullName>
        <ecNumber evidence="5">6.3.3.2</ecNumber>
    </recommendedName>
</protein>
<dbReference type="InterPro" id="IPR002698">
    <property type="entry name" value="FTHF_cligase"/>
</dbReference>
<keyword evidence="7" id="KW-1185">Reference proteome</keyword>
<dbReference type="GO" id="GO:0005739">
    <property type="term" value="C:mitochondrion"/>
    <property type="evidence" value="ECO:0007669"/>
    <property type="project" value="TreeGrafter"/>
</dbReference>
<dbReference type="SUPFAM" id="SSF100950">
    <property type="entry name" value="NagB/RpiA/CoA transferase-like"/>
    <property type="match status" value="1"/>
</dbReference>
<dbReference type="Gene3D" id="3.40.50.10420">
    <property type="entry name" value="NagB/RpiA/CoA transferase-like"/>
    <property type="match status" value="1"/>
</dbReference>
<organism evidence="6 7">
    <name type="scientific">Dentiscutata erythropus</name>
    <dbReference type="NCBI Taxonomy" id="1348616"/>
    <lineage>
        <taxon>Eukaryota</taxon>
        <taxon>Fungi</taxon>
        <taxon>Fungi incertae sedis</taxon>
        <taxon>Mucoromycota</taxon>
        <taxon>Glomeromycotina</taxon>
        <taxon>Glomeromycetes</taxon>
        <taxon>Diversisporales</taxon>
        <taxon>Gigasporaceae</taxon>
        <taxon>Dentiscutata</taxon>
    </lineage>
</organism>
<evidence type="ECO:0000313" key="7">
    <source>
        <dbReference type="Proteomes" id="UP000789405"/>
    </source>
</evidence>
<keyword evidence="2" id="KW-0547">Nucleotide-binding</keyword>
<dbReference type="GO" id="GO:0030272">
    <property type="term" value="F:5-formyltetrahydrofolate cyclo-ligase activity"/>
    <property type="evidence" value="ECO:0007669"/>
    <property type="project" value="UniProtKB-EC"/>
</dbReference>
<dbReference type="Proteomes" id="UP000789405">
    <property type="component" value="Unassembled WGS sequence"/>
</dbReference>
<dbReference type="InterPro" id="IPR024185">
    <property type="entry name" value="FTHF_cligase-like_sf"/>
</dbReference>
<dbReference type="GO" id="GO:0009396">
    <property type="term" value="P:folic acid-containing compound biosynthetic process"/>
    <property type="evidence" value="ECO:0007669"/>
    <property type="project" value="TreeGrafter"/>
</dbReference>
<comment type="catalytic activity">
    <reaction evidence="4">
        <text>(6S)-5-formyl-5,6,7,8-tetrahydrofolate + ATP = (6R)-5,10-methenyltetrahydrofolate + ADP + phosphate</text>
        <dbReference type="Rhea" id="RHEA:10488"/>
        <dbReference type="ChEBI" id="CHEBI:30616"/>
        <dbReference type="ChEBI" id="CHEBI:43474"/>
        <dbReference type="ChEBI" id="CHEBI:57455"/>
        <dbReference type="ChEBI" id="CHEBI:57457"/>
        <dbReference type="ChEBI" id="CHEBI:456216"/>
        <dbReference type="EC" id="6.3.3.2"/>
    </reaction>
</comment>
<evidence type="ECO:0000256" key="2">
    <source>
        <dbReference type="ARBA" id="ARBA00022741"/>
    </source>
</evidence>
<dbReference type="GO" id="GO:0005524">
    <property type="term" value="F:ATP binding"/>
    <property type="evidence" value="ECO:0007669"/>
    <property type="project" value="UniProtKB-KW"/>
</dbReference>
<accession>A0A9N9JQ25</accession>
<keyword evidence="3" id="KW-0067">ATP-binding</keyword>
<comment type="similarity">
    <text evidence="1">Belongs to the 5-formyltetrahydrofolate cyclo-ligase family.</text>
</comment>
<evidence type="ECO:0000256" key="5">
    <source>
        <dbReference type="ARBA" id="ARBA00038966"/>
    </source>
</evidence>
<sequence length="210" mass="24531">ITHSETYLFMEQPVRALNETLRAEMRRFLNEIPPDQIERESLIVNQKVIESERYRTSKRISVYISKQRAEISTKSIIYDIFSKEKLCYVPRWTGASMEMVKLNSLQDYLSLEDSVDELGFPTLDNQEREIATQLDLIIIPGMAYDLDGNRLSYNREDPYNEYLAKCERWKSPPKIMALALDGQILRDGNVPVTDENRKPHIILSPSQDIW</sequence>
<proteinExistence type="inferred from homology"/>
<dbReference type="PANTHER" id="PTHR23407:SF1">
    <property type="entry name" value="5-FORMYLTETRAHYDROFOLATE CYCLO-LIGASE"/>
    <property type="match status" value="1"/>
</dbReference>
<evidence type="ECO:0000256" key="1">
    <source>
        <dbReference type="ARBA" id="ARBA00010638"/>
    </source>
</evidence>